<evidence type="ECO:0000313" key="2">
    <source>
        <dbReference type="EMBL" id="MBC5994701.1"/>
    </source>
</evidence>
<feature type="chain" id="PRO_5037342660" description="T9SS type A sorting domain-containing protein" evidence="1">
    <location>
        <begin position="27"/>
        <end position="336"/>
    </location>
</feature>
<gene>
    <name evidence="2" type="ORF">H8S84_17790</name>
</gene>
<name>A0A923N9G1_9BACT</name>
<reference evidence="2" key="1">
    <citation type="submission" date="2020-08" db="EMBL/GenBank/DDBJ databases">
        <title>Pontibacter sp. SD6 16S ribosomal RNA gene Genome sequencing and assembly.</title>
        <authorList>
            <person name="Kang M."/>
        </authorList>
    </citation>
    <scope>NUCLEOTIDE SEQUENCE</scope>
    <source>
        <strain evidence="2">SD6</strain>
    </source>
</reference>
<dbReference type="RefSeq" id="WP_187068733.1">
    <property type="nucleotide sequence ID" value="NZ_JACRVF010000006.1"/>
</dbReference>
<dbReference type="InterPro" id="IPR013783">
    <property type="entry name" value="Ig-like_fold"/>
</dbReference>
<sequence length="336" mass="37130">MKKFTSILYSTLLMLFCSYIPLQTQAQSNNLGEMDCMYISPDGCFAVGYVSVTPSTNSPGNSNKVKLYDVELFFQDVCGVITEIRIPQSQGKPFVITDAEITATLDTRIIQVNANAFDNNGSLKLTIEFDNNQKEKVEIIFAESLNCGIIEPLAVELTSFKGIATKSGVNLKWETASEENNSHFEVERSADGKAYEQIAKINGHGNSNIAQKYSFVDVSSMQGTNYYRLKQVDYDGKFAYSNTIAVENTLASAMQVTMSPNPCRNGDCEVLIRNSNRGTRSTLLELKDMSGKVVLTKVVQPGAVRLTPEEVRNYKGLFILTATSGNEVVHQRVVLE</sequence>
<dbReference type="EMBL" id="JACRVF010000006">
    <property type="protein sequence ID" value="MBC5994701.1"/>
    <property type="molecule type" value="Genomic_DNA"/>
</dbReference>
<protein>
    <recommendedName>
        <fullName evidence="4">T9SS type A sorting domain-containing protein</fullName>
    </recommendedName>
</protein>
<keyword evidence="1" id="KW-0732">Signal</keyword>
<organism evidence="2 3">
    <name type="scientific">Pontibacter cellulosilyticus</name>
    <dbReference type="NCBI Taxonomy" id="1720253"/>
    <lineage>
        <taxon>Bacteria</taxon>
        <taxon>Pseudomonadati</taxon>
        <taxon>Bacteroidota</taxon>
        <taxon>Cytophagia</taxon>
        <taxon>Cytophagales</taxon>
        <taxon>Hymenobacteraceae</taxon>
        <taxon>Pontibacter</taxon>
    </lineage>
</organism>
<dbReference type="Proteomes" id="UP000603640">
    <property type="component" value="Unassembled WGS sequence"/>
</dbReference>
<feature type="signal peptide" evidence="1">
    <location>
        <begin position="1"/>
        <end position="26"/>
    </location>
</feature>
<dbReference type="Gene3D" id="2.60.40.10">
    <property type="entry name" value="Immunoglobulins"/>
    <property type="match status" value="1"/>
</dbReference>
<evidence type="ECO:0000313" key="3">
    <source>
        <dbReference type="Proteomes" id="UP000603640"/>
    </source>
</evidence>
<evidence type="ECO:0000256" key="1">
    <source>
        <dbReference type="SAM" id="SignalP"/>
    </source>
</evidence>
<accession>A0A923N9G1</accession>
<evidence type="ECO:0008006" key="4">
    <source>
        <dbReference type="Google" id="ProtNLM"/>
    </source>
</evidence>
<dbReference type="AlphaFoldDB" id="A0A923N9G1"/>
<comment type="caution">
    <text evidence="2">The sequence shown here is derived from an EMBL/GenBank/DDBJ whole genome shotgun (WGS) entry which is preliminary data.</text>
</comment>
<proteinExistence type="predicted"/>
<keyword evidence="3" id="KW-1185">Reference proteome</keyword>